<feature type="region of interest" description="Disordered" evidence="4">
    <location>
        <begin position="264"/>
        <end position="312"/>
    </location>
</feature>
<keyword evidence="1" id="KW-0677">Repeat</keyword>
<protein>
    <submittedName>
        <fullName evidence="5">Uncharacterized protein</fullName>
    </submittedName>
</protein>
<dbReference type="Pfam" id="PF12796">
    <property type="entry name" value="Ank_2"/>
    <property type="match status" value="1"/>
</dbReference>
<sequence length="521" mass="55207">MLQSNAALAHGPLELAVRQALQDTPDAIAILNRSASRLQTSRDASRLSRLGSRRQLTDEEAEAQRKLVQSTSASFKHGAKSAIEPQLAVMAARQGDEILVREFVRQHEALVDAALEDEYTLLHVAAESGQGRICALLLANGASAEVVDSDLQTPLHVAAACGNLEAARALSNKPCKELLQPDKYKMTPFHLACESGSRELVEYFVRTHKIHKDMRKGSGLFIAQRNNHASVVSLLEEASIRFKLSNATTPRSEGGVLDVIADRKSRASHDASAANDHSPRHSGHTTPNHTSNASPVHSPNFSPMPSPSSAPSHTCTFVPTLLTTLSSSLNALETSQPSPCEPSASQPSASTMPLSKTPISESPLSQCVPTLAFATPPGLRRDASPTARSRRSRADEYDSVTPEPLRNTAASSKSSVRSKDRVSFVDAGAGAGGSGRIGSGHIGSGRIGSACGCSGCDPGVLQDGNMSAGTGVEELSASGLPLRKSQIVSRNRYIRKLAAGELDLQKPDTKANRKSSMCILL</sequence>
<dbReference type="InterPro" id="IPR002110">
    <property type="entry name" value="Ankyrin_rpt"/>
</dbReference>
<dbReference type="InterPro" id="IPR036770">
    <property type="entry name" value="Ankyrin_rpt-contain_sf"/>
</dbReference>
<organism evidence="5">
    <name type="scientific">Chrysotila carterae</name>
    <name type="common">Marine alga</name>
    <name type="synonym">Syracosphaera carterae</name>
    <dbReference type="NCBI Taxonomy" id="13221"/>
    <lineage>
        <taxon>Eukaryota</taxon>
        <taxon>Haptista</taxon>
        <taxon>Haptophyta</taxon>
        <taxon>Prymnesiophyceae</taxon>
        <taxon>Isochrysidales</taxon>
        <taxon>Isochrysidaceae</taxon>
        <taxon>Chrysotila</taxon>
    </lineage>
</organism>
<keyword evidence="2 3" id="KW-0040">ANK repeat</keyword>
<proteinExistence type="predicted"/>
<dbReference type="Pfam" id="PF13606">
    <property type="entry name" value="Ank_3"/>
    <property type="match status" value="1"/>
</dbReference>
<reference evidence="5" key="1">
    <citation type="submission" date="2021-01" db="EMBL/GenBank/DDBJ databases">
        <authorList>
            <person name="Corre E."/>
            <person name="Pelletier E."/>
            <person name="Niang G."/>
            <person name="Scheremetjew M."/>
            <person name="Finn R."/>
            <person name="Kale V."/>
            <person name="Holt S."/>
            <person name="Cochrane G."/>
            <person name="Meng A."/>
            <person name="Brown T."/>
            <person name="Cohen L."/>
        </authorList>
    </citation>
    <scope>NUCLEOTIDE SEQUENCE</scope>
    <source>
        <strain evidence="5">CCMP645</strain>
    </source>
</reference>
<feature type="compositionally biased region" description="Polar residues" evidence="4">
    <location>
        <begin position="343"/>
        <end position="368"/>
    </location>
</feature>
<dbReference type="PROSITE" id="PS50297">
    <property type="entry name" value="ANK_REP_REGION"/>
    <property type="match status" value="1"/>
</dbReference>
<dbReference type="EMBL" id="HBIZ01000487">
    <property type="protein sequence ID" value="CAE0747678.1"/>
    <property type="molecule type" value="Transcribed_RNA"/>
</dbReference>
<evidence type="ECO:0000256" key="1">
    <source>
        <dbReference type="ARBA" id="ARBA00022737"/>
    </source>
</evidence>
<dbReference type="AlphaFoldDB" id="A0A7S4ERW6"/>
<dbReference type="PANTHER" id="PTHR24178">
    <property type="entry name" value="MOLTING PROTEIN MLT-4"/>
    <property type="match status" value="1"/>
</dbReference>
<evidence type="ECO:0000313" key="5">
    <source>
        <dbReference type="EMBL" id="CAE0747678.1"/>
    </source>
</evidence>
<evidence type="ECO:0000256" key="2">
    <source>
        <dbReference type="ARBA" id="ARBA00023043"/>
    </source>
</evidence>
<accession>A0A7S4ERW6</accession>
<feature type="region of interest" description="Disordered" evidence="4">
    <location>
        <begin position="330"/>
        <end position="420"/>
    </location>
</feature>
<feature type="compositionally biased region" description="Polar residues" evidence="4">
    <location>
        <begin position="284"/>
        <end position="297"/>
    </location>
</feature>
<evidence type="ECO:0000256" key="4">
    <source>
        <dbReference type="SAM" id="MobiDB-lite"/>
    </source>
</evidence>
<dbReference type="PROSITE" id="PS50088">
    <property type="entry name" value="ANK_REPEAT"/>
    <property type="match status" value="1"/>
</dbReference>
<feature type="repeat" description="ANK" evidence="3">
    <location>
        <begin position="117"/>
        <end position="149"/>
    </location>
</feature>
<dbReference type="SUPFAM" id="SSF48403">
    <property type="entry name" value="Ankyrin repeat"/>
    <property type="match status" value="1"/>
</dbReference>
<evidence type="ECO:0000256" key="3">
    <source>
        <dbReference type="PROSITE-ProRule" id="PRU00023"/>
    </source>
</evidence>
<name>A0A7S4ERW6_CHRCT</name>
<dbReference type="SMART" id="SM00248">
    <property type="entry name" value="ANK"/>
    <property type="match status" value="3"/>
</dbReference>
<dbReference type="Gene3D" id="1.25.40.20">
    <property type="entry name" value="Ankyrin repeat-containing domain"/>
    <property type="match status" value="1"/>
</dbReference>
<gene>
    <name evidence="5" type="ORF">PCAR00345_LOCUS260</name>
</gene>